<comment type="caution">
    <text evidence="1">The sequence shown here is derived from an EMBL/GenBank/DDBJ whole genome shotgun (WGS) entry which is preliminary data.</text>
</comment>
<evidence type="ECO:0000313" key="3">
    <source>
        <dbReference type="Proteomes" id="UP000271464"/>
    </source>
</evidence>
<evidence type="ECO:0000313" key="1">
    <source>
        <dbReference type="EMBL" id="VAZ82561.1"/>
    </source>
</evidence>
<proteinExistence type="predicted"/>
<sequence length="47" mass="4550">MLDINMFGVSVAAPASTAATPHAAAPAAAAKHRVAAATDASVDRSST</sequence>
<reference evidence="3 4" key="1">
    <citation type="submission" date="2018-09" db="EMBL/GenBank/DDBJ databases">
        <authorList>
            <person name="Tagini F."/>
        </authorList>
    </citation>
    <scope>NUCLEOTIDE SEQUENCE [LARGE SCALE GENOMIC DNA]</scope>
    <source>
        <strain evidence="2 3">MK4</strain>
        <strain evidence="1 4">MK42</strain>
    </source>
</reference>
<evidence type="ECO:0000313" key="4">
    <source>
        <dbReference type="Proteomes" id="UP000279331"/>
    </source>
</evidence>
<name>A0AB38UQ30_9MYCO</name>
<evidence type="ECO:0000313" key="2">
    <source>
        <dbReference type="EMBL" id="VAZ89702.1"/>
    </source>
</evidence>
<protein>
    <submittedName>
        <fullName evidence="1">Uncharacterized protein</fullName>
    </submittedName>
</protein>
<accession>A0AB38UQ30</accession>
<organism evidence="1 4">
    <name type="scientific">Mycobacterium persicum</name>
    <dbReference type="NCBI Taxonomy" id="1487726"/>
    <lineage>
        <taxon>Bacteria</taxon>
        <taxon>Bacillati</taxon>
        <taxon>Actinomycetota</taxon>
        <taxon>Actinomycetes</taxon>
        <taxon>Mycobacteriales</taxon>
        <taxon>Mycobacteriaceae</taxon>
        <taxon>Mycobacterium</taxon>
    </lineage>
</organism>
<dbReference type="Proteomes" id="UP000271464">
    <property type="component" value="Unassembled WGS sequence"/>
</dbReference>
<keyword evidence="3" id="KW-1185">Reference proteome</keyword>
<dbReference type="AlphaFoldDB" id="A0AB38UQ30"/>
<gene>
    <name evidence="1" type="ORF">LAUMK42_01368</name>
    <name evidence="2" type="ORF">LAUMK4_01157</name>
</gene>
<dbReference type="EMBL" id="UPHL01000036">
    <property type="protein sequence ID" value="VAZ82561.1"/>
    <property type="molecule type" value="Genomic_DNA"/>
</dbReference>
<dbReference type="Proteomes" id="UP000279331">
    <property type="component" value="Unassembled WGS sequence"/>
</dbReference>
<dbReference type="EMBL" id="UPHM01000022">
    <property type="protein sequence ID" value="VAZ89702.1"/>
    <property type="molecule type" value="Genomic_DNA"/>
</dbReference>